<evidence type="ECO:0000256" key="1">
    <source>
        <dbReference type="SAM" id="Phobius"/>
    </source>
</evidence>
<accession>A0A7J7JCS0</accession>
<evidence type="ECO:0000313" key="3">
    <source>
        <dbReference type="Proteomes" id="UP000593567"/>
    </source>
</evidence>
<evidence type="ECO:0000313" key="2">
    <source>
        <dbReference type="EMBL" id="KAF6023454.1"/>
    </source>
</evidence>
<dbReference type="OrthoDB" id="1055148at2759"/>
<organism evidence="2 3">
    <name type="scientific">Bugula neritina</name>
    <name type="common">Brown bryozoan</name>
    <name type="synonym">Sertularia neritina</name>
    <dbReference type="NCBI Taxonomy" id="10212"/>
    <lineage>
        <taxon>Eukaryota</taxon>
        <taxon>Metazoa</taxon>
        <taxon>Spiralia</taxon>
        <taxon>Lophotrochozoa</taxon>
        <taxon>Bryozoa</taxon>
        <taxon>Gymnolaemata</taxon>
        <taxon>Cheilostomatida</taxon>
        <taxon>Flustrina</taxon>
        <taxon>Buguloidea</taxon>
        <taxon>Bugulidae</taxon>
        <taxon>Bugula</taxon>
    </lineage>
</organism>
<keyword evidence="1" id="KW-0472">Membrane</keyword>
<dbReference type="Proteomes" id="UP000593567">
    <property type="component" value="Unassembled WGS sequence"/>
</dbReference>
<comment type="caution">
    <text evidence="2">The sequence shown here is derived from an EMBL/GenBank/DDBJ whole genome shotgun (WGS) entry which is preliminary data.</text>
</comment>
<keyword evidence="1" id="KW-0812">Transmembrane</keyword>
<dbReference type="EMBL" id="VXIV02002710">
    <property type="protein sequence ID" value="KAF6023454.1"/>
    <property type="molecule type" value="Genomic_DNA"/>
</dbReference>
<sequence>MPVSDVLWEDATTRLLTVTLGLVTCLYLFWPKILEKRKYPPGPIPLPFIGNSYAEFASSKAQYKYGKTNSFILC</sequence>
<protein>
    <submittedName>
        <fullName evidence="2">Uncharacterized protein</fullName>
    </submittedName>
</protein>
<reference evidence="2" key="1">
    <citation type="submission" date="2020-06" db="EMBL/GenBank/DDBJ databases">
        <title>Draft genome of Bugula neritina, a colonial animal packing powerful symbionts and potential medicines.</title>
        <authorList>
            <person name="Rayko M."/>
        </authorList>
    </citation>
    <scope>NUCLEOTIDE SEQUENCE [LARGE SCALE GENOMIC DNA]</scope>
    <source>
        <strain evidence="2">Kwan_BN1</strain>
    </source>
</reference>
<dbReference type="AlphaFoldDB" id="A0A7J7JCS0"/>
<feature type="transmembrane region" description="Helical" evidence="1">
    <location>
        <begin position="12"/>
        <end position="30"/>
    </location>
</feature>
<keyword evidence="3" id="KW-1185">Reference proteome</keyword>
<gene>
    <name evidence="2" type="ORF">EB796_018232</name>
</gene>
<proteinExistence type="predicted"/>
<keyword evidence="1" id="KW-1133">Transmembrane helix</keyword>
<name>A0A7J7JCS0_BUGNE</name>